<dbReference type="BioCyc" id="PMAR862515-HMP:GMOO-1197-MONOMER"/>
<proteinExistence type="predicted"/>
<dbReference type="STRING" id="862515.HMPREF0658_1178"/>
<dbReference type="HOGENOM" id="CLU_1287922_0_0_10"/>
<dbReference type="AlphaFoldDB" id="E0NSM7"/>
<dbReference type="RefSeq" id="WP_006949192.1">
    <property type="nucleotide sequence ID" value="NZ_BAJI01000048.1"/>
</dbReference>
<feature type="domain" description="Bacteriophage CI repressor N-terminal" evidence="1">
    <location>
        <begin position="8"/>
        <end position="66"/>
    </location>
</feature>
<name>E0NSM7_9BACT</name>
<keyword evidence="3" id="KW-1185">Reference proteome</keyword>
<gene>
    <name evidence="2" type="ORF">HMPREF0658_1178</name>
</gene>
<dbReference type="Proteomes" id="UP000004394">
    <property type="component" value="Unassembled WGS sequence"/>
</dbReference>
<protein>
    <submittedName>
        <fullName evidence="2">Bacteriophage CI repressor protein</fullName>
    </submittedName>
</protein>
<dbReference type="InterPro" id="IPR010982">
    <property type="entry name" value="Lambda_DNA-bd_dom_sf"/>
</dbReference>
<dbReference type="GO" id="GO:0003677">
    <property type="term" value="F:DNA binding"/>
    <property type="evidence" value="ECO:0007669"/>
    <property type="project" value="InterPro"/>
</dbReference>
<dbReference type="InterPro" id="IPR010744">
    <property type="entry name" value="Phage_CI_N"/>
</dbReference>
<dbReference type="GO" id="GO:0045892">
    <property type="term" value="P:negative regulation of DNA-templated transcription"/>
    <property type="evidence" value="ECO:0007669"/>
    <property type="project" value="InterPro"/>
</dbReference>
<evidence type="ECO:0000259" key="1">
    <source>
        <dbReference type="Pfam" id="PF07022"/>
    </source>
</evidence>
<dbReference type="Pfam" id="PF07022">
    <property type="entry name" value="Phage_CI_repr"/>
    <property type="match status" value="1"/>
</dbReference>
<dbReference type="eggNOG" id="COG2932">
    <property type="taxonomic scope" value="Bacteria"/>
</dbReference>
<dbReference type="Gene3D" id="1.10.260.40">
    <property type="entry name" value="lambda repressor-like DNA-binding domains"/>
    <property type="match status" value="1"/>
</dbReference>
<accession>E0NSM7</accession>
<evidence type="ECO:0000313" key="3">
    <source>
        <dbReference type="Proteomes" id="UP000004394"/>
    </source>
</evidence>
<evidence type="ECO:0000313" key="2">
    <source>
        <dbReference type="EMBL" id="EFM01870.1"/>
    </source>
</evidence>
<reference evidence="2" key="1">
    <citation type="submission" date="2010-07" db="EMBL/GenBank/DDBJ databases">
        <authorList>
            <person name="Muzny D."/>
            <person name="Qin X."/>
            <person name="Deng J."/>
            <person name="Jiang H."/>
            <person name="Liu Y."/>
            <person name="Qu J."/>
            <person name="Song X.-Z."/>
            <person name="Zhang L."/>
            <person name="Thornton R."/>
            <person name="Coyle M."/>
            <person name="Francisco L."/>
            <person name="Jackson L."/>
            <person name="Javaid M."/>
            <person name="Korchina V."/>
            <person name="Kovar C."/>
            <person name="Mata R."/>
            <person name="Mathew T."/>
            <person name="Ngo R."/>
            <person name="Nguyen L."/>
            <person name="Nguyen N."/>
            <person name="Okwuonu G."/>
            <person name="Ongeri F."/>
            <person name="Pham C."/>
            <person name="Simmons D."/>
            <person name="Wilczek-Boney K."/>
            <person name="Hale W."/>
            <person name="Jakkamsetti A."/>
            <person name="Pham P."/>
            <person name="Ruth R."/>
            <person name="San Lucas F."/>
            <person name="Warren J."/>
            <person name="Zhang J."/>
            <person name="Zhao Z."/>
            <person name="Zhou C."/>
            <person name="Zhu D."/>
            <person name="Lee S."/>
            <person name="Bess C."/>
            <person name="Blankenburg K."/>
            <person name="Forbes L."/>
            <person name="Fu Q."/>
            <person name="Gubbala S."/>
            <person name="Hirani K."/>
            <person name="Jayaseelan J.C."/>
            <person name="Lara F."/>
            <person name="Munidasa M."/>
            <person name="Palculict T."/>
            <person name="Patil S."/>
            <person name="Pu L.-L."/>
            <person name="Saada N."/>
            <person name="Tang L."/>
            <person name="Weissenberger G."/>
            <person name="Zhu Y."/>
            <person name="Hemphill L."/>
            <person name="Shang Y."/>
            <person name="Youmans B."/>
            <person name="Ayvaz T."/>
            <person name="Ross M."/>
            <person name="Santibanez J."/>
            <person name="Aqrawi P."/>
            <person name="Gross S."/>
            <person name="Joshi V."/>
            <person name="Fowler G."/>
            <person name="Nazareth L."/>
            <person name="Reid J."/>
            <person name="Worley K."/>
            <person name="Petrosino J."/>
            <person name="Highlander S."/>
            <person name="Gibbs R."/>
        </authorList>
    </citation>
    <scope>NUCLEOTIDE SEQUENCE [LARGE SCALE GENOMIC DNA]</scope>
    <source>
        <strain evidence="2">DSM 16973</strain>
    </source>
</reference>
<organism evidence="2 3">
    <name type="scientific">Hoylesella marshii DSM 16973 = JCM 13450</name>
    <dbReference type="NCBI Taxonomy" id="862515"/>
    <lineage>
        <taxon>Bacteria</taxon>
        <taxon>Pseudomonadati</taxon>
        <taxon>Bacteroidota</taxon>
        <taxon>Bacteroidia</taxon>
        <taxon>Bacteroidales</taxon>
        <taxon>Prevotellaceae</taxon>
        <taxon>Hoylesella</taxon>
    </lineage>
</organism>
<sequence>MVNKTCILDKIKEFYGLKGNKALSEFLGVTKQTISNWYSRNTIDYDIVLAKCKDVDLHWLLLGSNEKPISTLAEDNTDFPKRDGEDKEEEYQIFKSFNGMSSLYNYLINRYNYSNTKKVTDNISGAVDVISLFIADNHIWNNFCKLYYSFEDGQIPKEKLLSEFENFIVKDKKVYSLLSRYEAVLDEISKSILDDEFPDLNYNDFFDENGELRK</sequence>
<dbReference type="OrthoDB" id="796548at2"/>
<comment type="caution">
    <text evidence="2">The sequence shown here is derived from an EMBL/GenBank/DDBJ whole genome shotgun (WGS) entry which is preliminary data.</text>
</comment>
<dbReference type="EMBL" id="AEEI01000040">
    <property type="protein sequence ID" value="EFM01870.1"/>
    <property type="molecule type" value="Genomic_DNA"/>
</dbReference>